<dbReference type="AlphaFoldDB" id="A0AAN9AKA2"/>
<keyword evidence="1" id="KW-0812">Transmembrane</keyword>
<name>A0AAN9AKA2_9CAEN</name>
<proteinExistence type="predicted"/>
<evidence type="ECO:0000256" key="1">
    <source>
        <dbReference type="SAM" id="Phobius"/>
    </source>
</evidence>
<dbReference type="Proteomes" id="UP001374579">
    <property type="component" value="Unassembled WGS sequence"/>
</dbReference>
<reference evidence="2 3" key="1">
    <citation type="submission" date="2024-02" db="EMBL/GenBank/DDBJ databases">
        <title>Chromosome-scale genome assembly of the rough periwinkle Littorina saxatilis.</title>
        <authorList>
            <person name="De Jode A."/>
            <person name="Faria R."/>
            <person name="Formenti G."/>
            <person name="Sims Y."/>
            <person name="Smith T.P."/>
            <person name="Tracey A."/>
            <person name="Wood J.M.D."/>
            <person name="Zagrodzka Z.B."/>
            <person name="Johannesson K."/>
            <person name="Butlin R.K."/>
            <person name="Leder E.H."/>
        </authorList>
    </citation>
    <scope>NUCLEOTIDE SEQUENCE [LARGE SCALE GENOMIC DNA]</scope>
    <source>
        <strain evidence="2">Snail1</strain>
        <tissue evidence="2">Muscle</tissue>
    </source>
</reference>
<keyword evidence="3" id="KW-1185">Reference proteome</keyword>
<protein>
    <submittedName>
        <fullName evidence="2">Uncharacterized protein</fullName>
    </submittedName>
</protein>
<organism evidence="2 3">
    <name type="scientific">Littorina saxatilis</name>
    <dbReference type="NCBI Taxonomy" id="31220"/>
    <lineage>
        <taxon>Eukaryota</taxon>
        <taxon>Metazoa</taxon>
        <taxon>Spiralia</taxon>
        <taxon>Lophotrochozoa</taxon>
        <taxon>Mollusca</taxon>
        <taxon>Gastropoda</taxon>
        <taxon>Caenogastropoda</taxon>
        <taxon>Littorinimorpha</taxon>
        <taxon>Littorinoidea</taxon>
        <taxon>Littorinidae</taxon>
        <taxon>Littorina</taxon>
    </lineage>
</organism>
<keyword evidence="1" id="KW-1133">Transmembrane helix</keyword>
<comment type="caution">
    <text evidence="2">The sequence shown here is derived from an EMBL/GenBank/DDBJ whole genome shotgun (WGS) entry which is preliminary data.</text>
</comment>
<evidence type="ECO:0000313" key="3">
    <source>
        <dbReference type="Proteomes" id="UP001374579"/>
    </source>
</evidence>
<accession>A0AAN9AKA2</accession>
<feature type="transmembrane region" description="Helical" evidence="1">
    <location>
        <begin position="6"/>
        <end position="27"/>
    </location>
</feature>
<sequence>MLLRIYFAFIVFLAINLTVLTVATPLADEPDSRLHDVAKRRVNPWTKGPIKIGPPCNCCCPPCPCDGSPDPGFPDPVLWKKK</sequence>
<evidence type="ECO:0000313" key="2">
    <source>
        <dbReference type="EMBL" id="KAK7088422.1"/>
    </source>
</evidence>
<keyword evidence="1" id="KW-0472">Membrane</keyword>
<gene>
    <name evidence="2" type="ORF">V1264_022346</name>
</gene>
<dbReference type="EMBL" id="JBAMIC010004070">
    <property type="protein sequence ID" value="KAK7088422.1"/>
    <property type="molecule type" value="Genomic_DNA"/>
</dbReference>